<proteinExistence type="predicted"/>
<dbReference type="EMBL" id="JBBVGT010000003">
    <property type="protein sequence ID" value="MFB5946954.1"/>
    <property type="molecule type" value="Genomic_DNA"/>
</dbReference>
<reference evidence="2 3" key="1">
    <citation type="submission" date="2024-04" db="EMBL/GenBank/DDBJ databases">
        <title>Albibacterium profundi sp. nov., isolated from sediment of the Challenger Deep of Mariana Trench.</title>
        <authorList>
            <person name="Wang Y."/>
        </authorList>
    </citation>
    <scope>NUCLEOTIDE SEQUENCE [LARGE SCALE GENOMIC DNA]</scope>
    <source>
        <strain evidence="2 3">RHL897</strain>
    </source>
</reference>
<sequence>MKKLFVIFLSSLYLVLTTGFTQTVHICKEMLTKPVTEMTEPWEVNEPCPFCSSVDMGSDEKQDGCCEEASKIVKIDESLKKESNYSFSIKPSDEGTPTILGAIFDSTFINDKEGLPYLRAKLPVGHNPLYILHCVYRI</sequence>
<gene>
    <name evidence="2" type="ORF">WKR92_14065</name>
</gene>
<accession>A0ABV5CHM8</accession>
<keyword evidence="1" id="KW-0732">Signal</keyword>
<evidence type="ECO:0000313" key="2">
    <source>
        <dbReference type="EMBL" id="MFB5946954.1"/>
    </source>
</evidence>
<comment type="caution">
    <text evidence="2">The sequence shown here is derived from an EMBL/GenBank/DDBJ whole genome shotgun (WGS) entry which is preliminary data.</text>
</comment>
<dbReference type="Proteomes" id="UP001580928">
    <property type="component" value="Unassembled WGS sequence"/>
</dbReference>
<name>A0ABV5CHM8_9SPHI</name>
<dbReference type="NCBIfam" id="NF047658">
    <property type="entry name" value="HYC_CC_PP"/>
    <property type="match status" value="1"/>
</dbReference>
<keyword evidence="3" id="KW-1185">Reference proteome</keyword>
<dbReference type="RefSeq" id="WP_375558483.1">
    <property type="nucleotide sequence ID" value="NZ_JBBVGT010000003.1"/>
</dbReference>
<dbReference type="Pfam" id="PF26622">
    <property type="entry name" value="DUF8199"/>
    <property type="match status" value="1"/>
</dbReference>
<dbReference type="InterPro" id="IPR058060">
    <property type="entry name" value="HYC_CC_PP"/>
</dbReference>
<evidence type="ECO:0000313" key="3">
    <source>
        <dbReference type="Proteomes" id="UP001580928"/>
    </source>
</evidence>
<evidence type="ECO:0000256" key="1">
    <source>
        <dbReference type="SAM" id="SignalP"/>
    </source>
</evidence>
<feature type="chain" id="PRO_5045729580" evidence="1">
    <location>
        <begin position="22"/>
        <end position="138"/>
    </location>
</feature>
<feature type="signal peptide" evidence="1">
    <location>
        <begin position="1"/>
        <end position="21"/>
    </location>
</feature>
<organism evidence="2 3">
    <name type="scientific">Albibacterium profundi</name>
    <dbReference type="NCBI Taxonomy" id="3134906"/>
    <lineage>
        <taxon>Bacteria</taxon>
        <taxon>Pseudomonadati</taxon>
        <taxon>Bacteroidota</taxon>
        <taxon>Sphingobacteriia</taxon>
        <taxon>Sphingobacteriales</taxon>
        <taxon>Sphingobacteriaceae</taxon>
        <taxon>Albibacterium</taxon>
    </lineage>
</organism>
<protein>
    <submittedName>
        <fullName evidence="2">Uncharacterized protein</fullName>
    </submittedName>
</protein>
<dbReference type="InterPro" id="IPR058512">
    <property type="entry name" value="DUF8199"/>
</dbReference>